<feature type="domain" description="JmjC" evidence="5">
    <location>
        <begin position="149"/>
        <end position="311"/>
    </location>
</feature>
<gene>
    <name evidence="6" type="primary">Hspbap1</name>
    <name evidence="6" type="ORF">E2C01_047773</name>
</gene>
<dbReference type="InterPro" id="IPR003347">
    <property type="entry name" value="JmjC_dom"/>
</dbReference>
<organism evidence="6 7">
    <name type="scientific">Portunus trituberculatus</name>
    <name type="common">Swimming crab</name>
    <name type="synonym">Neptunus trituberculatus</name>
    <dbReference type="NCBI Taxonomy" id="210409"/>
    <lineage>
        <taxon>Eukaryota</taxon>
        <taxon>Metazoa</taxon>
        <taxon>Ecdysozoa</taxon>
        <taxon>Arthropoda</taxon>
        <taxon>Crustacea</taxon>
        <taxon>Multicrustacea</taxon>
        <taxon>Malacostraca</taxon>
        <taxon>Eumalacostraca</taxon>
        <taxon>Eucarida</taxon>
        <taxon>Decapoda</taxon>
        <taxon>Pleocyemata</taxon>
        <taxon>Brachyura</taxon>
        <taxon>Eubrachyura</taxon>
        <taxon>Portunoidea</taxon>
        <taxon>Portunidae</taxon>
        <taxon>Portuninae</taxon>
        <taxon>Portunus</taxon>
    </lineage>
</organism>
<comment type="caution">
    <text evidence="6">The sequence shown here is derived from an EMBL/GenBank/DDBJ whole genome shotgun (WGS) entry which is preliminary data.</text>
</comment>
<name>A0A5B7G1F7_PORTR</name>
<sequence>MEERVEQCQTSGGRDGGQPSAKRQCRDGQTRLAPPRELRQGILQHLLEPVVLRGYLGGGAGTGDGKGDGGAGWGCLEWSIDKWGEIFGNQELDFRVGQRVGTGQSLSAPQWESECQKAVMTFCDFLEWARGATSCTTTSGTEVKSATHWAYFDYYYLKDLGGQCQLEGAMDWGALGFPERGVGAGTLWIGSAGANTPCHIDTYGCNLIVQVLGRKRWVLFPECQSGLLSATRVPYEESSIYSSAGFPRPSLQCHPKLASATPYVITLHPGDTLFVPRHWWHSVENLDLAVSLNTWLEVPEDSAERVKEALVMYSVASLCQGVTSLDLLKSVFNPNMLDLATMTSPDLLALLREKVLAMTSPLTPTDTPVTSSLTPVTPKVTPMHTTNTHTVTPSFTPTLVTPTSKINLPSTLVTSTPPHPPSLTPSHPPDPQKSAKSRWHCADWLAKHSIEKVPHMTFCQYQRDILALGQVRSGQGVPGSATSQLESDLRVLIDAFTDRRVVSVLKEVLEEKMAERREMEGCGREAEEKGTGKNE</sequence>
<evidence type="ECO:0000256" key="4">
    <source>
        <dbReference type="SAM" id="MobiDB-lite"/>
    </source>
</evidence>
<accession>A0A5B7G1F7</accession>
<dbReference type="Gene3D" id="2.60.120.650">
    <property type="entry name" value="Cupin"/>
    <property type="match status" value="1"/>
</dbReference>
<evidence type="ECO:0000313" key="6">
    <source>
        <dbReference type="EMBL" id="MPC53870.1"/>
    </source>
</evidence>
<reference evidence="6 7" key="1">
    <citation type="submission" date="2019-05" db="EMBL/GenBank/DDBJ databases">
        <title>Another draft genome of Portunus trituberculatus and its Hox gene families provides insights of decapod evolution.</title>
        <authorList>
            <person name="Jeong J.-H."/>
            <person name="Song I."/>
            <person name="Kim S."/>
            <person name="Choi T."/>
            <person name="Kim D."/>
            <person name="Ryu S."/>
            <person name="Kim W."/>
        </authorList>
    </citation>
    <scope>NUCLEOTIDE SEQUENCE [LARGE SCALE GENOMIC DNA]</scope>
    <source>
        <tissue evidence="6">Muscle</tissue>
    </source>
</reference>
<dbReference type="OrthoDB" id="438164at2759"/>
<comment type="subcellular location">
    <subcellularLocation>
        <location evidence="1">Cytoplasm</location>
    </subcellularLocation>
</comment>
<dbReference type="Pfam" id="PF13621">
    <property type="entry name" value="Cupin_8"/>
    <property type="match status" value="1"/>
</dbReference>
<dbReference type="InterPro" id="IPR041667">
    <property type="entry name" value="Cupin_8"/>
</dbReference>
<feature type="region of interest" description="Disordered" evidence="4">
    <location>
        <begin position="515"/>
        <end position="535"/>
    </location>
</feature>
<dbReference type="PROSITE" id="PS51184">
    <property type="entry name" value="JMJC"/>
    <property type="match status" value="1"/>
</dbReference>
<dbReference type="GO" id="GO:0005737">
    <property type="term" value="C:cytoplasm"/>
    <property type="evidence" value="ECO:0007669"/>
    <property type="project" value="UniProtKB-SubCell"/>
</dbReference>
<keyword evidence="7" id="KW-1185">Reference proteome</keyword>
<dbReference type="SUPFAM" id="SSF51197">
    <property type="entry name" value="Clavaminate synthase-like"/>
    <property type="match status" value="1"/>
</dbReference>
<feature type="compositionally biased region" description="Low complexity" evidence="4">
    <location>
        <begin position="362"/>
        <end position="398"/>
    </location>
</feature>
<feature type="region of interest" description="Disordered" evidence="4">
    <location>
        <begin position="1"/>
        <end position="31"/>
    </location>
</feature>
<keyword evidence="2" id="KW-0963">Cytoplasm</keyword>
<protein>
    <submittedName>
        <fullName evidence="6">HSPB1-associated protein 1</fullName>
    </submittedName>
</protein>
<evidence type="ECO:0000313" key="7">
    <source>
        <dbReference type="Proteomes" id="UP000324222"/>
    </source>
</evidence>
<dbReference type="Proteomes" id="UP000324222">
    <property type="component" value="Unassembled WGS sequence"/>
</dbReference>
<feature type="compositionally biased region" description="Pro residues" evidence="4">
    <location>
        <begin position="417"/>
        <end position="431"/>
    </location>
</feature>
<dbReference type="AlphaFoldDB" id="A0A5B7G1F7"/>
<dbReference type="PANTHER" id="PTHR12461">
    <property type="entry name" value="HYPOXIA-INDUCIBLE FACTOR 1 ALPHA INHIBITOR-RELATED"/>
    <property type="match status" value="1"/>
</dbReference>
<dbReference type="PANTHER" id="PTHR12461:SF43">
    <property type="entry name" value="HSPB1-ASSOCIATED PROTEIN 1"/>
    <property type="match status" value="1"/>
</dbReference>
<proteinExistence type="predicted"/>
<evidence type="ECO:0000259" key="5">
    <source>
        <dbReference type="PROSITE" id="PS51184"/>
    </source>
</evidence>
<dbReference type="EMBL" id="VSRR010011946">
    <property type="protein sequence ID" value="MPC53870.1"/>
    <property type="molecule type" value="Genomic_DNA"/>
</dbReference>
<dbReference type="SMART" id="SM00558">
    <property type="entry name" value="JmjC"/>
    <property type="match status" value="1"/>
</dbReference>
<feature type="region of interest" description="Disordered" evidence="4">
    <location>
        <begin position="362"/>
        <end position="435"/>
    </location>
</feature>
<evidence type="ECO:0000256" key="1">
    <source>
        <dbReference type="ARBA" id="ARBA00004496"/>
    </source>
</evidence>
<comment type="function">
    <text evidence="3">May play a role in cellular stress response.</text>
</comment>
<evidence type="ECO:0000256" key="2">
    <source>
        <dbReference type="ARBA" id="ARBA00022490"/>
    </source>
</evidence>
<evidence type="ECO:0000256" key="3">
    <source>
        <dbReference type="ARBA" id="ARBA00037342"/>
    </source>
</evidence>